<protein>
    <recommendedName>
        <fullName evidence="3">1-phosphatidylinositol 4-kinase</fullName>
        <ecNumber evidence="3">2.7.1.67</ecNumber>
    </recommendedName>
</protein>
<dbReference type="InterPro" id="IPR036940">
    <property type="entry name" value="PI3/4_kinase_cat_sf"/>
</dbReference>
<keyword evidence="5" id="KW-0547">Nucleotide-binding</keyword>
<dbReference type="InterPro" id="IPR001263">
    <property type="entry name" value="PI3K_accessory_dom"/>
</dbReference>
<dbReference type="PROSITE" id="PS51545">
    <property type="entry name" value="PIK_HELICAL"/>
    <property type="match status" value="1"/>
</dbReference>
<comment type="catalytic activity">
    <reaction evidence="1">
        <text>a 1,2-diacyl-sn-glycero-3-phospho-(1D-myo-inositol) + ATP = a 1,2-diacyl-sn-glycero-3-phospho-(1D-myo-inositol 4-phosphate) + ADP + H(+)</text>
        <dbReference type="Rhea" id="RHEA:19877"/>
        <dbReference type="ChEBI" id="CHEBI:15378"/>
        <dbReference type="ChEBI" id="CHEBI:30616"/>
        <dbReference type="ChEBI" id="CHEBI:57880"/>
        <dbReference type="ChEBI" id="CHEBI:58178"/>
        <dbReference type="ChEBI" id="CHEBI:456216"/>
        <dbReference type="EC" id="2.7.1.67"/>
    </reaction>
</comment>
<dbReference type="InterPro" id="IPR015433">
    <property type="entry name" value="PI3/4_kinase"/>
</dbReference>
<gene>
    <name evidence="10" type="primary">STT4_1</name>
    <name evidence="10" type="ORF">GRS66_003615</name>
</gene>
<dbReference type="InterPro" id="IPR016024">
    <property type="entry name" value="ARM-type_fold"/>
</dbReference>
<dbReference type="SMART" id="SM00145">
    <property type="entry name" value="PI3Ka"/>
    <property type="match status" value="1"/>
</dbReference>
<keyword evidence="7" id="KW-0067">ATP-binding</keyword>
<name>A0A6C1DXK3_SACPS</name>
<evidence type="ECO:0000256" key="1">
    <source>
        <dbReference type="ARBA" id="ARBA00001686"/>
    </source>
</evidence>
<dbReference type="SMART" id="SM00146">
    <property type="entry name" value="PI3Kc"/>
    <property type="match status" value="1"/>
</dbReference>
<dbReference type="PROSITE" id="PS00916">
    <property type="entry name" value="PI3_4_KINASE_2"/>
    <property type="match status" value="1"/>
</dbReference>
<dbReference type="InterPro" id="IPR045495">
    <property type="entry name" value="PI4K_N"/>
</dbReference>
<dbReference type="FunFam" id="3.30.1010.10:FF:000014">
    <property type="entry name" value="Phosphatidylinositol 4-kinase STT4"/>
    <property type="match status" value="1"/>
</dbReference>
<keyword evidence="11" id="KW-1185">Reference proteome</keyword>
<dbReference type="InterPro" id="IPR011009">
    <property type="entry name" value="Kinase-like_dom_sf"/>
</dbReference>
<reference evidence="10 11" key="1">
    <citation type="journal article" date="2019" name="BMC Genomics">
        <title>Chromosome level assembly and comparative genome analysis confirm lager-brewing yeasts originated from a single hybridization.</title>
        <authorList>
            <person name="Salazar A.N."/>
            <person name="Gorter de Vries A.R."/>
            <person name="van den Broek M."/>
            <person name="Brouwers N."/>
            <person name="de la Torre Cortes P."/>
            <person name="Kuijpers N.G.A."/>
            <person name="Daran J.G."/>
            <person name="Abeel T."/>
        </authorList>
    </citation>
    <scope>NUCLEOTIDE SEQUENCE [LARGE SCALE GENOMIC DNA]</scope>
    <source>
        <strain evidence="10 11">CBS 1483</strain>
    </source>
</reference>
<keyword evidence="6 10" id="KW-0418">Kinase</keyword>
<dbReference type="SUPFAM" id="SSF56112">
    <property type="entry name" value="Protein kinase-like (PK-like)"/>
    <property type="match status" value="1"/>
</dbReference>
<feature type="domain" description="PIK helical" evidence="9">
    <location>
        <begin position="1345"/>
        <end position="1530"/>
    </location>
</feature>
<dbReference type="FunFam" id="1.10.1070.11:FF:000022">
    <property type="entry name" value="Phosphatidylinositol 4-kinase stt4"/>
    <property type="match status" value="1"/>
</dbReference>
<dbReference type="GO" id="GO:0033554">
    <property type="term" value="P:cellular response to stress"/>
    <property type="evidence" value="ECO:0007669"/>
    <property type="project" value="UniProtKB-ARBA"/>
</dbReference>
<dbReference type="GO" id="GO:0005524">
    <property type="term" value="F:ATP binding"/>
    <property type="evidence" value="ECO:0007669"/>
    <property type="project" value="UniProtKB-KW"/>
</dbReference>
<keyword evidence="4" id="KW-0808">Transferase</keyword>
<dbReference type="PANTHER" id="PTHR10048:SF15">
    <property type="entry name" value="PHOSPHATIDYLINOSITOL 4-KINASE ALPHA"/>
    <property type="match status" value="1"/>
</dbReference>
<evidence type="ECO:0000256" key="6">
    <source>
        <dbReference type="ARBA" id="ARBA00022777"/>
    </source>
</evidence>
<dbReference type="InterPro" id="IPR018936">
    <property type="entry name" value="PI3/4_kinase_CS"/>
</dbReference>
<dbReference type="Gene3D" id="1.25.40.70">
    <property type="entry name" value="Phosphatidylinositol 3-kinase, accessory domain (PIK)"/>
    <property type="match status" value="1"/>
</dbReference>
<dbReference type="Proteomes" id="UP000501346">
    <property type="component" value="Chromosome ScXII"/>
</dbReference>
<dbReference type="Pfam" id="PF19274">
    <property type="entry name" value="PI4K_N"/>
    <property type="match status" value="1"/>
</dbReference>
<dbReference type="GO" id="GO:0005886">
    <property type="term" value="C:plasma membrane"/>
    <property type="evidence" value="ECO:0007669"/>
    <property type="project" value="TreeGrafter"/>
</dbReference>
<dbReference type="InterPro" id="IPR000403">
    <property type="entry name" value="PI3/4_kinase_cat_dom"/>
</dbReference>
<evidence type="ECO:0000256" key="7">
    <source>
        <dbReference type="ARBA" id="ARBA00022840"/>
    </source>
</evidence>
<dbReference type="GO" id="GO:0004430">
    <property type="term" value="F:1-phosphatidylinositol 4-kinase activity"/>
    <property type="evidence" value="ECO:0007669"/>
    <property type="project" value="UniProtKB-EC"/>
</dbReference>
<evidence type="ECO:0000259" key="8">
    <source>
        <dbReference type="PROSITE" id="PS50290"/>
    </source>
</evidence>
<dbReference type="OrthoDB" id="10264149at2759"/>
<dbReference type="PANTHER" id="PTHR10048">
    <property type="entry name" value="PHOSPHATIDYLINOSITOL KINASE"/>
    <property type="match status" value="1"/>
</dbReference>
<dbReference type="Gene3D" id="1.10.1070.11">
    <property type="entry name" value="Phosphatidylinositol 3-/4-kinase, catalytic domain"/>
    <property type="match status" value="1"/>
</dbReference>
<comment type="similarity">
    <text evidence="2">Belongs to the PI3/PI4-kinase family. Type III PI4K subfamily.</text>
</comment>
<organism evidence="10 11">
    <name type="scientific">Saccharomyces pastorianus</name>
    <name type="common">Lager yeast</name>
    <name type="synonym">Saccharomyces cerevisiae x Saccharomyces eubayanus</name>
    <dbReference type="NCBI Taxonomy" id="27292"/>
    <lineage>
        <taxon>Eukaryota</taxon>
        <taxon>Fungi</taxon>
        <taxon>Dikarya</taxon>
        <taxon>Ascomycota</taxon>
        <taxon>Saccharomycotina</taxon>
        <taxon>Saccharomycetes</taxon>
        <taxon>Saccharomycetales</taxon>
        <taxon>Saccharomycetaceae</taxon>
        <taxon>Saccharomyces</taxon>
    </lineage>
</organism>
<evidence type="ECO:0000256" key="4">
    <source>
        <dbReference type="ARBA" id="ARBA00022679"/>
    </source>
</evidence>
<dbReference type="PROSITE" id="PS50290">
    <property type="entry name" value="PI3_4_KINASE_3"/>
    <property type="match status" value="1"/>
</dbReference>
<dbReference type="EC" id="2.7.1.67" evidence="3"/>
<sequence>MRFTRGLKASSSLRAKAIGRLTKLSTGAPNDQNNNGTTLDLITHTLPIFYSTNTSKIYTIPLTLSEWEVLTSLCVAIPTTLDLVETMLKEIITPYFLETPRQRISDVLSSKFKLEQMRNPIELLTFQLTKFMIQACEQYPVLYENIGGIISTYFERVLKIFTIKQSGLLSLVGFINAFIQFPNSTELTKFTWKKLAKLVLRGSFLNEVDKILNSSATFTNDSIVQYYDAGNELSSAYLLELISRLQVSLISHLLNTSHVGANLSEFLLNQQYQFYKFDQEVADENDDTKCIDDFFFNVRSNKQFFTDMCKISLQFCSESHILDLSTDNRARFSFDTRAHYLQTLCLIPFIEDTESELFESFTNVVSESIDKFFLSDVVTPSLIKAIVASASLLNFFTEKLSLTLIRMFPLLVASPHITTETVNDVAKIFTTGLYPLNEDAIVSTIYSMNNLLAVSEDGSPVPVLRERQLTITSGKNIEKDYFPLRNSSASLDGTGALLGNTTVGQLSSHDVNSGATMTYHASLISNCVAATTTIASYYNTQSITALTISILTQKVNSMSKELDSVILNSLARLAPNTSLTEFSLLLKFFKSRTVIATKIDDSALLKNIIKAKCVISKELLARHFSSDLYFMYLHDLLDSIIASGEVERLEHHRPQTEISRVADQIATYLEPLAALLPVPGDTPLDINKDEVTTNKFRNAWFNFVIHGYHLGGPIVKRNFSFLLTIAYNSPPLASEFPANNKELSLEMNTILRRGSSNENIKQQKQQITEYFNTNIVQYRTTSSSKIMFLAAAVLLETIRCEAGDCSKTLLYFSDPSILSGSIEKCIAVLSVSMIRKYARLIQKGNDAIFNSKMIAQQLNNLLLCLSHREPTLQDAAFHACEIFIRSIPSSLCHHLSLYTLLDMLTALFDSILDSEAHKFEPRYEFKLKHSKTTILVPSSSSWRATTLSRLHKSAKEWVRILLNRSNQDTKILLQSYISDLGEYSRLNSVEFGVSFAMDMAGLILPADKELSRLTYYGPEKPNTISGFISLHSWRSKYLFDTAITSSPEDIKRQIGISTQNIRKNLTLGNKIITKDVTDFLDMATALLILGNGAPASLIYDIVHIPFEVFTSASLKIATNVWLTIITEKPEVAHLLLVEVCYCWMRSIDDNIGLYSRDHDLKGEEYQKMEYSPYDKAGINRDAKNASQAMQPHLHVIKFFASHFEGTLFQSDFLLKIFTKCALYGIKNLYKASLHPFARMIRHELLLFATLVLNASYKQGSKYMGRLSQEITNGALSWFKRPVAWPFGSNELKIKADLSVTRDLFLQLNKLSSLMSRHCGKDYKILNYFLASEIQQIQTWLTPTEKIEGADSNELTSDIVEATFAKDPTLAINLLQRCYSKKAEDVLVGLVAKHALMCVGSPSALDLFIKGSHLSSKKDLHATLYWAPVSPLKSINLFLPEWQGNSFILQFRIYSLESQDVNLAFFYVPQIVQCLRYDKTGYVERLILDTAKISVLFSHQIIWNMLANCYKDDEGIQEDEIKPTLDRIRERMVSSFSQSHRDFYEREFEFFDEVTGISGKLKPYIKKSKAEKKHKIDEEMSKIEVKPDVYLPSNPDGVVIDIDRKSGKPLQSHAKAPFMATFKIKKDVKDPLTGKNKEVEKWQAAIFKVGDDCRQDVLALQLISLFRTIWSSIGLDVYVFPYRVTATAPGCGVIDVLPNSVSRDMLGREAVNGLYEYFTSKFGNESTIEFQNARNNFVKSLAGYSVISYLLQFKDRHNGNIMYDDQGHCLHIDFGFIFDIVPGGIKFEAVPFKLTKEMVKVMGGSPQTPAYLDFEELCIKAYLAARPHVEAIIECVNPMLGSGLPCFKGHKTIRNLRARFQPQKTDHEAALYMKALIRKSYESIFTKGYDEFQRLTNGIPY</sequence>
<proteinExistence type="inferred from homology"/>
<evidence type="ECO:0000313" key="10">
    <source>
        <dbReference type="EMBL" id="QID81247.1"/>
    </source>
</evidence>
<evidence type="ECO:0000313" key="11">
    <source>
        <dbReference type="Proteomes" id="UP000501346"/>
    </source>
</evidence>
<dbReference type="Pfam" id="PF00454">
    <property type="entry name" value="PI3_PI4_kinase"/>
    <property type="match status" value="1"/>
</dbReference>
<evidence type="ECO:0000256" key="2">
    <source>
        <dbReference type="ARBA" id="ARBA00006209"/>
    </source>
</evidence>
<feature type="domain" description="PI3K/PI4K catalytic" evidence="8">
    <location>
        <begin position="1617"/>
        <end position="1884"/>
    </location>
</feature>
<dbReference type="Gene3D" id="3.30.1010.10">
    <property type="entry name" value="Phosphatidylinositol 3-kinase Catalytic Subunit, Chain A, domain 4"/>
    <property type="match status" value="1"/>
</dbReference>
<dbReference type="Pfam" id="PF00613">
    <property type="entry name" value="PI3Ka"/>
    <property type="match status" value="1"/>
</dbReference>
<dbReference type="CDD" id="cd05167">
    <property type="entry name" value="PI4Kc_III_alpha"/>
    <property type="match status" value="1"/>
</dbReference>
<dbReference type="InterPro" id="IPR042236">
    <property type="entry name" value="PI3K_accessory_sf"/>
</dbReference>
<dbReference type="GO" id="GO:0046854">
    <property type="term" value="P:phosphatidylinositol phosphate biosynthetic process"/>
    <property type="evidence" value="ECO:0007669"/>
    <property type="project" value="InterPro"/>
</dbReference>
<dbReference type="GO" id="GO:0048015">
    <property type="term" value="P:phosphatidylinositol-mediated signaling"/>
    <property type="evidence" value="ECO:0007669"/>
    <property type="project" value="TreeGrafter"/>
</dbReference>
<evidence type="ECO:0000256" key="5">
    <source>
        <dbReference type="ARBA" id="ARBA00022741"/>
    </source>
</evidence>
<accession>A0A6C1DXK3</accession>
<dbReference type="FunFam" id="1.25.40.70:FF:000011">
    <property type="entry name" value="Phosphatidylinositol 4-kinase alpha"/>
    <property type="match status" value="1"/>
</dbReference>
<evidence type="ECO:0000256" key="3">
    <source>
        <dbReference type="ARBA" id="ARBA00012169"/>
    </source>
</evidence>
<dbReference type="PROSITE" id="PS00915">
    <property type="entry name" value="PI3_4_KINASE_1"/>
    <property type="match status" value="1"/>
</dbReference>
<dbReference type="EMBL" id="CP048993">
    <property type="protein sequence ID" value="QID81247.1"/>
    <property type="molecule type" value="Genomic_DNA"/>
</dbReference>
<dbReference type="GO" id="GO:0005737">
    <property type="term" value="C:cytoplasm"/>
    <property type="evidence" value="ECO:0007669"/>
    <property type="project" value="TreeGrafter"/>
</dbReference>
<evidence type="ECO:0000259" key="9">
    <source>
        <dbReference type="PROSITE" id="PS51545"/>
    </source>
</evidence>
<dbReference type="SUPFAM" id="SSF48371">
    <property type="entry name" value="ARM repeat"/>
    <property type="match status" value="1"/>
</dbReference>